<dbReference type="PANTHER" id="PTHR33317:SF4">
    <property type="entry name" value="POLYNUCLEOTIDYL TRANSFERASE, RIBONUCLEASE H-LIKE SUPERFAMILY PROTEIN"/>
    <property type="match status" value="1"/>
</dbReference>
<name>A0AA43RHY6_9ACTN</name>
<reference evidence="7" key="1">
    <citation type="submission" date="2023-07" db="EMBL/GenBank/DDBJ databases">
        <title>Between Cages and Wild: Unraveling the Impact of Captivity on Animal Microbiomes and Antimicrobial Resistance.</title>
        <authorList>
            <person name="Schmartz G.P."/>
            <person name="Rehner J."/>
            <person name="Schuff M.J."/>
            <person name="Becker S.L."/>
            <person name="Kravczyk M."/>
            <person name="Gurevich A."/>
            <person name="Francke R."/>
            <person name="Mueller R."/>
            <person name="Keller V."/>
            <person name="Keller A."/>
        </authorList>
    </citation>
    <scope>NUCLEOTIDE SEQUENCE</scope>
    <source>
        <strain evidence="7">S12M_St_49</strain>
    </source>
</reference>
<comment type="similarity">
    <text evidence="5">Belongs to the YqgF HJR family.</text>
</comment>
<dbReference type="GO" id="GO:0000967">
    <property type="term" value="P:rRNA 5'-end processing"/>
    <property type="evidence" value="ECO:0007669"/>
    <property type="project" value="UniProtKB-UniRule"/>
</dbReference>
<gene>
    <name evidence="7" type="primary">ruvX</name>
    <name evidence="7" type="ORF">Q3982_00635</name>
</gene>
<dbReference type="InterPro" id="IPR006641">
    <property type="entry name" value="YqgF/RNaseH-like_dom"/>
</dbReference>
<sequence length="137" mass="15092">MRYMAFDIGSKRIGVAVSDSSEKVASAVKVVPTTDLLSDSRVIKRLVEDWEPDELIFGLPKTLSGEEGPQAGNIRKVANQIMNVSGLPGAFVDERLSSKEAKVYMHECGMTEKDMRGKIDMVAAQIFLQSFLDSKHT</sequence>
<dbReference type="HAMAP" id="MF_00651">
    <property type="entry name" value="Nuclease_YqgF"/>
    <property type="match status" value="1"/>
</dbReference>
<comment type="caution">
    <text evidence="7">The sequence shown here is derived from an EMBL/GenBank/DDBJ whole genome shotgun (WGS) entry which is preliminary data.</text>
</comment>
<dbReference type="Proteomes" id="UP001168575">
    <property type="component" value="Unassembled WGS sequence"/>
</dbReference>
<keyword evidence="8" id="KW-1185">Reference proteome</keyword>
<feature type="domain" description="YqgF/RNase H-like" evidence="6">
    <location>
        <begin position="1"/>
        <end position="101"/>
    </location>
</feature>
<evidence type="ECO:0000256" key="5">
    <source>
        <dbReference type="HAMAP-Rule" id="MF_00651"/>
    </source>
</evidence>
<dbReference type="SUPFAM" id="SSF53098">
    <property type="entry name" value="Ribonuclease H-like"/>
    <property type="match status" value="1"/>
</dbReference>
<evidence type="ECO:0000256" key="3">
    <source>
        <dbReference type="ARBA" id="ARBA00022722"/>
    </source>
</evidence>
<dbReference type="AlphaFoldDB" id="A0AA43RHY6"/>
<keyword evidence="4 5" id="KW-0378">Hydrolase</keyword>
<dbReference type="InterPro" id="IPR012337">
    <property type="entry name" value="RNaseH-like_sf"/>
</dbReference>
<dbReference type="GO" id="GO:0005829">
    <property type="term" value="C:cytosol"/>
    <property type="evidence" value="ECO:0007669"/>
    <property type="project" value="TreeGrafter"/>
</dbReference>
<dbReference type="SMART" id="SM00732">
    <property type="entry name" value="YqgFc"/>
    <property type="match status" value="1"/>
</dbReference>
<dbReference type="EMBL" id="JAUMVS010000004">
    <property type="protein sequence ID" value="MDO4841171.1"/>
    <property type="molecule type" value="Genomic_DNA"/>
</dbReference>
<keyword evidence="2 5" id="KW-0690">Ribosome biogenesis</keyword>
<accession>A0AA43RHY6</accession>
<dbReference type="GO" id="GO:0004518">
    <property type="term" value="F:nuclease activity"/>
    <property type="evidence" value="ECO:0007669"/>
    <property type="project" value="UniProtKB-KW"/>
</dbReference>
<keyword evidence="1 5" id="KW-0963">Cytoplasm</keyword>
<dbReference type="NCBIfam" id="TIGR00250">
    <property type="entry name" value="RNAse_H_YqgF"/>
    <property type="match status" value="1"/>
</dbReference>
<evidence type="ECO:0000256" key="4">
    <source>
        <dbReference type="ARBA" id="ARBA00022801"/>
    </source>
</evidence>
<evidence type="ECO:0000256" key="2">
    <source>
        <dbReference type="ARBA" id="ARBA00022517"/>
    </source>
</evidence>
<evidence type="ECO:0000313" key="7">
    <source>
        <dbReference type="EMBL" id="MDO4841171.1"/>
    </source>
</evidence>
<dbReference type="Gene3D" id="3.30.420.140">
    <property type="entry name" value="YqgF/RNase H-like domain"/>
    <property type="match status" value="1"/>
</dbReference>
<keyword evidence="3 5" id="KW-0540">Nuclease</keyword>
<dbReference type="PANTHER" id="PTHR33317">
    <property type="entry name" value="POLYNUCLEOTIDYL TRANSFERASE, RIBONUCLEASE H-LIKE SUPERFAMILY PROTEIN"/>
    <property type="match status" value="1"/>
</dbReference>
<comment type="function">
    <text evidence="5">Could be a nuclease involved in processing of the 5'-end of pre-16S rRNA.</text>
</comment>
<dbReference type="CDD" id="cd16964">
    <property type="entry name" value="YqgF"/>
    <property type="match status" value="1"/>
</dbReference>
<evidence type="ECO:0000256" key="1">
    <source>
        <dbReference type="ARBA" id="ARBA00022490"/>
    </source>
</evidence>
<dbReference type="EC" id="3.1.-.-" evidence="5"/>
<dbReference type="InterPro" id="IPR005227">
    <property type="entry name" value="YqgF"/>
</dbReference>
<evidence type="ECO:0000313" key="8">
    <source>
        <dbReference type="Proteomes" id="UP001168575"/>
    </source>
</evidence>
<dbReference type="GO" id="GO:0016788">
    <property type="term" value="F:hydrolase activity, acting on ester bonds"/>
    <property type="evidence" value="ECO:0007669"/>
    <property type="project" value="UniProtKB-UniRule"/>
</dbReference>
<evidence type="ECO:0000259" key="6">
    <source>
        <dbReference type="SMART" id="SM00732"/>
    </source>
</evidence>
<protein>
    <recommendedName>
        <fullName evidence="5">Putative pre-16S rRNA nuclease</fullName>
        <ecNumber evidence="5">3.1.-.-</ecNumber>
    </recommendedName>
</protein>
<comment type="subcellular location">
    <subcellularLocation>
        <location evidence="5">Cytoplasm</location>
    </subcellularLocation>
</comment>
<proteinExistence type="inferred from homology"/>
<dbReference type="Pfam" id="PF03652">
    <property type="entry name" value="RuvX"/>
    <property type="match status" value="1"/>
</dbReference>
<dbReference type="InterPro" id="IPR037027">
    <property type="entry name" value="YqgF/RNaseH-like_dom_sf"/>
</dbReference>
<organism evidence="7 8">
    <name type="scientific">Phoenicibacter congonensis</name>
    <dbReference type="NCBI Taxonomy" id="1944646"/>
    <lineage>
        <taxon>Bacteria</taxon>
        <taxon>Bacillati</taxon>
        <taxon>Actinomycetota</taxon>
        <taxon>Coriobacteriia</taxon>
        <taxon>Eggerthellales</taxon>
        <taxon>Eggerthellaceae</taxon>
        <taxon>Phoenicibacter</taxon>
    </lineage>
</organism>